<keyword evidence="2" id="KW-0325">Glycoprotein</keyword>
<reference evidence="5" key="1">
    <citation type="submission" date="2025-08" db="UniProtKB">
        <authorList>
            <consortium name="RefSeq"/>
        </authorList>
    </citation>
    <scope>IDENTIFICATION</scope>
    <source>
        <tissue evidence="5">Leaf</tissue>
    </source>
</reference>
<dbReference type="Proteomes" id="UP000827889">
    <property type="component" value="Chromosome 6"/>
</dbReference>
<comment type="similarity">
    <text evidence="1">Belongs to the 'GDSL' lipolytic enzyme family.</text>
</comment>
<keyword evidence="3" id="KW-0732">Signal</keyword>
<keyword evidence="4" id="KW-1185">Reference proteome</keyword>
<organism evidence="4 5">
    <name type="scientific">Rhodamnia argentea</name>
    <dbReference type="NCBI Taxonomy" id="178133"/>
    <lineage>
        <taxon>Eukaryota</taxon>
        <taxon>Viridiplantae</taxon>
        <taxon>Streptophyta</taxon>
        <taxon>Embryophyta</taxon>
        <taxon>Tracheophyta</taxon>
        <taxon>Spermatophyta</taxon>
        <taxon>Magnoliopsida</taxon>
        <taxon>eudicotyledons</taxon>
        <taxon>Gunneridae</taxon>
        <taxon>Pentapetalae</taxon>
        <taxon>rosids</taxon>
        <taxon>malvids</taxon>
        <taxon>Myrtales</taxon>
        <taxon>Myrtaceae</taxon>
        <taxon>Myrtoideae</taxon>
        <taxon>Myrteae</taxon>
        <taxon>Australasian group</taxon>
        <taxon>Rhodamnia</taxon>
    </lineage>
</organism>
<evidence type="ECO:0000256" key="3">
    <source>
        <dbReference type="SAM" id="SignalP"/>
    </source>
</evidence>
<dbReference type="InterPro" id="IPR036514">
    <property type="entry name" value="SGNH_hydro_sf"/>
</dbReference>
<evidence type="ECO:0000256" key="1">
    <source>
        <dbReference type="ARBA" id="ARBA00008668"/>
    </source>
</evidence>
<dbReference type="PANTHER" id="PTHR22835">
    <property type="entry name" value="ZINC FINGER FYVE DOMAIN CONTAINING PROTEIN"/>
    <property type="match status" value="1"/>
</dbReference>
<evidence type="ECO:0000313" key="5">
    <source>
        <dbReference type="RefSeq" id="XP_048136702.1"/>
    </source>
</evidence>
<accession>A0ABM3HJD2</accession>
<dbReference type="RefSeq" id="XP_048136702.1">
    <property type="nucleotide sequence ID" value="XM_048280745.1"/>
</dbReference>
<protein>
    <submittedName>
        <fullName evidence="5">GDSL esterase/lipase At3g26430-like</fullName>
    </submittedName>
</protein>
<dbReference type="GeneID" id="115749334"/>
<evidence type="ECO:0000313" key="4">
    <source>
        <dbReference type="Proteomes" id="UP000827889"/>
    </source>
</evidence>
<feature type="signal peptide" evidence="3">
    <location>
        <begin position="1"/>
        <end position="31"/>
    </location>
</feature>
<proteinExistence type="inferred from homology"/>
<feature type="chain" id="PRO_5047354822" evidence="3">
    <location>
        <begin position="32"/>
        <end position="182"/>
    </location>
</feature>
<dbReference type="Pfam" id="PF00657">
    <property type="entry name" value="Lipase_GDSL"/>
    <property type="match status" value="1"/>
</dbReference>
<sequence length="182" mass="19533">MEGRLKERAPGLRAAVAAVALLLCRFPACLATAAACEFPAIFNFRGSNSDKGGLSAVLGQVPPPNGETYFRRLHGANFAVAGSPIRPQAITQGGCIPISLNVQLVEFSDFLLRSRQKGGAFTRLLPQEEYFSSALYTFDIGQNDLTSGLKQNMTINPIKADIPDVTTQFSDTIKVLVFVGVP</sequence>
<dbReference type="Gene3D" id="3.40.50.1110">
    <property type="entry name" value="SGNH hydrolase"/>
    <property type="match status" value="1"/>
</dbReference>
<dbReference type="InterPro" id="IPR001087">
    <property type="entry name" value="GDSL"/>
</dbReference>
<name>A0ABM3HJD2_9MYRT</name>
<gene>
    <name evidence="5" type="primary">LOC115749334</name>
</gene>
<dbReference type="PANTHER" id="PTHR22835:SF117">
    <property type="entry name" value="GDSL-LIKE LIPASE_ACYLHYDROLASE"/>
    <property type="match status" value="1"/>
</dbReference>
<evidence type="ECO:0000256" key="2">
    <source>
        <dbReference type="ARBA" id="ARBA00023180"/>
    </source>
</evidence>